<accession>A0ABY5AUR0</accession>
<sequence length="152" mass="16917">MANALANAPDITADHYVVLGLAVCFLQEDGEVQQVRVIEPIPSSSLEALLKGIPTSYELAYATTIGEIFDGETFQVPAVFPEEAQLGNDLTERIIASSRTYAKRPEATQHISLGTTYREFNHSLERKRVLNSDRVVTTDDNVKQHQYTHEVL</sequence>
<dbReference type="EMBL" id="CP098611">
    <property type="protein sequence ID" value="USR92999.1"/>
    <property type="molecule type" value="Genomic_DNA"/>
</dbReference>
<dbReference type="Proteomes" id="UP001056708">
    <property type="component" value="Chromosome"/>
</dbReference>
<reference evidence="1" key="1">
    <citation type="submission" date="2022-06" db="EMBL/GenBank/DDBJ databases">
        <title>Genome sequence of Phormidium yuhuli AB48 isolated from an industrial photobioreactor environment.</title>
        <authorList>
            <person name="Qiu Y."/>
            <person name="Noonan A.J.C."/>
            <person name="Dofher K."/>
            <person name="Koch M."/>
            <person name="Kieft B."/>
            <person name="Lin X."/>
            <person name="Ziels R.M."/>
            <person name="Hallam S.J."/>
        </authorList>
    </citation>
    <scope>NUCLEOTIDE SEQUENCE</scope>
    <source>
        <strain evidence="1">AB48</strain>
    </source>
</reference>
<dbReference type="RefSeq" id="WP_252665174.1">
    <property type="nucleotide sequence ID" value="NZ_CP098611.1"/>
</dbReference>
<name>A0ABY5AUR0_9CYAN</name>
<protein>
    <submittedName>
        <fullName evidence="1">Uncharacterized protein</fullName>
    </submittedName>
</protein>
<keyword evidence="2" id="KW-1185">Reference proteome</keyword>
<gene>
    <name evidence="1" type="ORF">NEA10_09885</name>
</gene>
<organism evidence="1 2">
    <name type="scientific">Phormidium yuhuli AB48</name>
    <dbReference type="NCBI Taxonomy" id="2940671"/>
    <lineage>
        <taxon>Bacteria</taxon>
        <taxon>Bacillati</taxon>
        <taxon>Cyanobacteriota</taxon>
        <taxon>Cyanophyceae</taxon>
        <taxon>Oscillatoriophycideae</taxon>
        <taxon>Oscillatoriales</taxon>
        <taxon>Oscillatoriaceae</taxon>
        <taxon>Phormidium</taxon>
        <taxon>Phormidium yuhuli</taxon>
    </lineage>
</organism>
<proteinExistence type="predicted"/>
<evidence type="ECO:0000313" key="2">
    <source>
        <dbReference type="Proteomes" id="UP001056708"/>
    </source>
</evidence>
<evidence type="ECO:0000313" key="1">
    <source>
        <dbReference type="EMBL" id="USR92999.1"/>
    </source>
</evidence>